<evidence type="ECO:0000256" key="4">
    <source>
        <dbReference type="SAM" id="Phobius"/>
    </source>
</evidence>
<dbReference type="GO" id="GO:0006820">
    <property type="term" value="P:monoatomic anion transport"/>
    <property type="evidence" value="ECO:0007669"/>
    <property type="project" value="TreeGrafter"/>
</dbReference>
<dbReference type="GO" id="GO:0005886">
    <property type="term" value="C:plasma membrane"/>
    <property type="evidence" value="ECO:0007669"/>
    <property type="project" value="TreeGrafter"/>
</dbReference>
<dbReference type="InterPro" id="IPR006685">
    <property type="entry name" value="MscS_channel_2nd"/>
</dbReference>
<dbReference type="InterPro" id="IPR016688">
    <property type="entry name" value="MscS-like_plants/fungi"/>
</dbReference>
<evidence type="ECO:0000259" key="5">
    <source>
        <dbReference type="PROSITE" id="PS50222"/>
    </source>
</evidence>
<keyword evidence="4" id="KW-0472">Membrane</keyword>
<dbReference type="SUPFAM" id="SSF50182">
    <property type="entry name" value="Sm-like ribonucleoproteins"/>
    <property type="match status" value="1"/>
</dbReference>
<sequence>MEKDKTSVEDTEQSSTDYFEKSIADNEQKQFTHIDDGYYDEDEPEKSSTRSNIFKPFKFIFPDRYPLSWFLFHLLLIGAYFIFNCNSPDSKETGRVMGDELSLGALVSMIFIFTTNVAIHIAFMFVRYLLVSCILNRICLSNALCFALLNMLDPTIFYAIFSAFQSMLWQVLIIKDRDIEDIFLIDVFSNPTFRAMLTFHRASLPWISYGVYLYVILSIRCLLLSVLTFLFELGFLMSSNDSMKKYLELYIKIRRFNILWISYSLTKPNLMELIESLYKQAGFEQMNQKKKKINVRPVFKDRALEVLKDHNMTSGDFKKTVKALDLPTHVTESLISNSSNSRLKNWMLAYYVTKTSPCISLLHQDIILKSEDMIQKVSELLFDQIYATTNDYMEADKMDSETMDNNYTALVNSDSCPSREDKAKKLDINLTNIEEIPAAIINTALDITENTVKGVTDTAKEVMGLKDNSGPKISRSELKEKINEKVKSRKSRTNIEMVPPGVQVSVVNTPKSFPDLEKYDTVKSLKAVRRDFKAENRGKNMGKGRMSSVASSSEGITQIYNLRNVRATIVSEDINIQDVLNFRGPEIVDVKNSYDGSKTTFKYKYDRSELFISRERLALFLPEEDLDKTINLIDISGHGRINFNIIKQALTNLFSSRKKFKRNLKGQQSVFRVVKKLMSAFSWIVSSVILAFMAGVKVEAIVVSGAALLSALTVALSYMYTNFITSVIFVAFSNPYNVGDRVRLDLGEPLIVKKIRTYTTEFVSIHGKILIYQNSLLSTMKITNESRAETATLEIVFKVDAHTPSTSLDKFTRIVNTAINCRPNDFVKDSAGLYGYEYSPGHCYEVGLWLTCIESWGNWQRIYQLRTEVLQLTIRVCKELGITYYMPIQPFHFKDGLEISNHRHKF</sequence>
<feature type="compositionally biased region" description="Basic and acidic residues" evidence="3">
    <location>
        <begin position="18"/>
        <end position="30"/>
    </location>
</feature>
<dbReference type="InterPro" id="IPR010920">
    <property type="entry name" value="LSM_dom_sf"/>
</dbReference>
<accession>A0A976QVX1</accession>
<gene>
    <name evidence="6" type="ORF">MACK_002620</name>
</gene>
<dbReference type="EMBL" id="CP056072">
    <property type="protein sequence ID" value="UKK02527.2"/>
    <property type="molecule type" value="Genomic_DNA"/>
</dbReference>
<feature type="transmembrane region" description="Helical" evidence="4">
    <location>
        <begin position="677"/>
        <end position="694"/>
    </location>
</feature>
<reference evidence="6" key="1">
    <citation type="submission" date="2022-07" db="EMBL/GenBank/DDBJ databases">
        <title>Evaluation of T. orientalis genome assembly methods using nanopore sequencing and analysis of variation between genomes.</title>
        <authorList>
            <person name="Yam J."/>
            <person name="Micallef M.L."/>
            <person name="Liu M."/>
            <person name="Djordjevic S.P."/>
            <person name="Bogema D.R."/>
            <person name="Jenkins C."/>
        </authorList>
    </citation>
    <scope>NUCLEOTIDE SEQUENCE</scope>
    <source>
        <strain evidence="6">Goon Nure</strain>
    </source>
</reference>
<comment type="similarity">
    <text evidence="2">Belongs to the MscS (TC 1.A.23) family.</text>
</comment>
<protein>
    <recommendedName>
        <fullName evidence="5">EF-hand domain-containing protein</fullName>
    </recommendedName>
</protein>
<dbReference type="GO" id="GO:0005509">
    <property type="term" value="F:calcium ion binding"/>
    <property type="evidence" value="ECO:0007669"/>
    <property type="project" value="InterPro"/>
</dbReference>
<comment type="subcellular location">
    <subcellularLocation>
        <location evidence="1">Membrane</location>
        <topology evidence="1">Multi-pass membrane protein</topology>
    </subcellularLocation>
</comment>
<evidence type="ECO:0000313" key="7">
    <source>
        <dbReference type="Proteomes" id="UP000244811"/>
    </source>
</evidence>
<evidence type="ECO:0000313" key="6">
    <source>
        <dbReference type="EMBL" id="UKK02527.2"/>
    </source>
</evidence>
<evidence type="ECO:0000256" key="3">
    <source>
        <dbReference type="SAM" id="MobiDB-lite"/>
    </source>
</evidence>
<feature type="region of interest" description="Disordered" evidence="3">
    <location>
        <begin position="1"/>
        <end position="30"/>
    </location>
</feature>
<keyword evidence="4" id="KW-1133">Transmembrane helix</keyword>
<dbReference type="GO" id="GO:0008381">
    <property type="term" value="F:mechanosensitive monoatomic ion channel activity"/>
    <property type="evidence" value="ECO:0007669"/>
    <property type="project" value="TreeGrafter"/>
</dbReference>
<dbReference type="Proteomes" id="UP000244811">
    <property type="component" value="Chromosome 4"/>
</dbReference>
<dbReference type="PANTHER" id="PTHR31618:SF1">
    <property type="entry name" value="EF-HAND DOMAIN-CONTAINING PROTEIN"/>
    <property type="match status" value="1"/>
</dbReference>
<feature type="transmembrane region" description="Helical" evidence="4">
    <location>
        <begin position="65"/>
        <end position="83"/>
    </location>
</feature>
<feature type="domain" description="EF-hand" evidence="5">
    <location>
        <begin position="621"/>
        <end position="656"/>
    </location>
</feature>
<evidence type="ECO:0000256" key="1">
    <source>
        <dbReference type="ARBA" id="ARBA00004141"/>
    </source>
</evidence>
<proteinExistence type="inferred from homology"/>
<keyword evidence="4" id="KW-0812">Transmembrane</keyword>
<dbReference type="PANTHER" id="PTHR31618">
    <property type="entry name" value="MECHANOSENSITIVE ION CHANNEL PROTEIN 5"/>
    <property type="match status" value="1"/>
</dbReference>
<dbReference type="Pfam" id="PF00924">
    <property type="entry name" value="MS_channel_2nd"/>
    <property type="match status" value="1"/>
</dbReference>
<name>A0A976QVX1_THEOR</name>
<feature type="transmembrane region" description="Helical" evidence="4">
    <location>
        <begin position="103"/>
        <end position="123"/>
    </location>
</feature>
<dbReference type="InterPro" id="IPR002048">
    <property type="entry name" value="EF_hand_dom"/>
</dbReference>
<dbReference type="PROSITE" id="PS50222">
    <property type="entry name" value="EF_HAND_2"/>
    <property type="match status" value="1"/>
</dbReference>
<organism evidence="6 7">
    <name type="scientific">Theileria orientalis</name>
    <dbReference type="NCBI Taxonomy" id="68886"/>
    <lineage>
        <taxon>Eukaryota</taxon>
        <taxon>Sar</taxon>
        <taxon>Alveolata</taxon>
        <taxon>Apicomplexa</taxon>
        <taxon>Aconoidasida</taxon>
        <taxon>Piroplasmida</taxon>
        <taxon>Theileriidae</taxon>
        <taxon>Theileria</taxon>
    </lineage>
</organism>
<feature type="transmembrane region" description="Helical" evidence="4">
    <location>
        <begin position="211"/>
        <end position="236"/>
    </location>
</feature>
<evidence type="ECO:0000256" key="2">
    <source>
        <dbReference type="ARBA" id="ARBA00008017"/>
    </source>
</evidence>
<dbReference type="AlphaFoldDB" id="A0A976QVX1"/>